<dbReference type="Gene3D" id="1.25.40.10">
    <property type="entry name" value="Tetratricopeptide repeat domain"/>
    <property type="match status" value="3"/>
</dbReference>
<feature type="coiled-coil region" evidence="1">
    <location>
        <begin position="397"/>
        <end position="435"/>
    </location>
</feature>
<proteinExistence type="predicted"/>
<dbReference type="InterPro" id="IPR011990">
    <property type="entry name" value="TPR-like_helical_dom_sf"/>
</dbReference>
<dbReference type="InterPro" id="IPR053277">
    <property type="entry name" value="Endomembrane_traffic_mod"/>
</dbReference>
<gene>
    <name evidence="3" type="ORF">EZS27_016432</name>
</gene>
<dbReference type="PROSITE" id="PS50005">
    <property type="entry name" value="TPR"/>
    <property type="match status" value="4"/>
</dbReference>
<feature type="transmembrane region" description="Helical" evidence="2">
    <location>
        <begin position="290"/>
        <end position="308"/>
    </location>
</feature>
<feature type="coiled-coil region" evidence="1">
    <location>
        <begin position="493"/>
        <end position="520"/>
    </location>
</feature>
<keyword evidence="2" id="KW-0472">Membrane</keyword>
<reference evidence="3" key="1">
    <citation type="submission" date="2019-03" db="EMBL/GenBank/DDBJ databases">
        <title>Single cell metagenomics reveals metabolic interactions within the superorganism composed of flagellate Streblomastix strix and complex community of Bacteroidetes bacteria on its surface.</title>
        <authorList>
            <person name="Treitli S.C."/>
            <person name="Kolisko M."/>
            <person name="Husnik F."/>
            <person name="Keeling P."/>
            <person name="Hampl V."/>
        </authorList>
    </citation>
    <scope>NUCLEOTIDE SEQUENCE</scope>
    <source>
        <strain evidence="3">STM</strain>
    </source>
</reference>
<name>A0A5J4RN64_9ZZZZ</name>
<dbReference type="AlphaFoldDB" id="A0A5J4RN64"/>
<dbReference type="PANTHER" id="PTHR45005:SF2">
    <property type="entry name" value="PROTEIN HLB1"/>
    <property type="match status" value="1"/>
</dbReference>
<dbReference type="InterPro" id="IPR019734">
    <property type="entry name" value="TPR_rpt"/>
</dbReference>
<dbReference type="Pfam" id="PF06552">
    <property type="entry name" value="TOM20_plant"/>
    <property type="match status" value="1"/>
</dbReference>
<keyword evidence="2" id="KW-0812">Transmembrane</keyword>
<organism evidence="3">
    <name type="scientific">termite gut metagenome</name>
    <dbReference type="NCBI Taxonomy" id="433724"/>
    <lineage>
        <taxon>unclassified sequences</taxon>
        <taxon>metagenomes</taxon>
        <taxon>organismal metagenomes</taxon>
    </lineage>
</organism>
<keyword evidence="2" id="KW-1133">Transmembrane helix</keyword>
<dbReference type="SUPFAM" id="SSF48452">
    <property type="entry name" value="TPR-like"/>
    <property type="match status" value="1"/>
</dbReference>
<feature type="transmembrane region" description="Helical" evidence="2">
    <location>
        <begin position="370"/>
        <end position="391"/>
    </location>
</feature>
<keyword evidence="1" id="KW-0175">Coiled coil</keyword>
<evidence type="ECO:0000313" key="3">
    <source>
        <dbReference type="EMBL" id="KAA6335327.1"/>
    </source>
</evidence>
<dbReference type="EMBL" id="SNRY01000905">
    <property type="protein sequence ID" value="KAA6335327.1"/>
    <property type="molecule type" value="Genomic_DNA"/>
</dbReference>
<dbReference type="PANTHER" id="PTHR45005">
    <property type="match status" value="1"/>
</dbReference>
<accession>A0A5J4RN64</accession>
<dbReference type="SMART" id="SM00028">
    <property type="entry name" value="TPR"/>
    <property type="match status" value="5"/>
</dbReference>
<comment type="caution">
    <text evidence="3">The sequence shown here is derived from an EMBL/GenBank/DDBJ whole genome shotgun (WGS) entry which is preliminary data.</text>
</comment>
<sequence length="794" mass="91736">METKPTTRNPRTENQQAQRAQLTNLVTTYQTLSSFIRGAYPSKPKNLSDYNMFIKENLGSRIKVYLNKAEAFQKACIVAPYNISEGRLQGIETVVQGDVLRTSLRVPRSFRIEDDTTVEDVSMALLRANPQMQEGDQISILHLIQHLPEKGVPHVTWKQYDFTLDIVSYSAIHSNFYSDIPKSLFRIKDGCIQTEAGIEMGGVAYVLSREVGRKVQISTQSIVLTPDNGIYKEYSSEEKKKEAAGSYVVVAKKKTVAPKKAVNTKVVIPKKEYLHGFISRSKKILSMKKIFIVLLLVFGVAMVAQNNTVGQEETYSQREVDSMMREWKISEMQKEIEAQEDKRKERIPIIETYNNYIERVESKLSHTMTLYAIVLAAIGVGATVLGIYINIRTTKSERDLKEMEKDVKEDLKETKKDIKDELIEIRKIKEKARETLDLMVIEGEERLNSIVIDGKETLDLMVIDGKERLNSMVKLEEKTTSMYNKLINNPPDNTQIEEQSKEQKEELSGYIKEIEQKKKKAEYTAKDWFLLGYDAHLQKKHEDARSYYKKANELNPNDANIYNNWGNALFDLAKLKSDPTRFEESFDKYKKAIEMKPDYAKAYNNWGLALANLAKLKSDPTRFEESFDKYKKAIEMKPDYAKAYNNWGLALANLAKLKSDPTRFEESFDKYKKAIEMKPDYAKAYNNWGNALSDLAELKSDPVFFEKSFDKYKKAIELKPDFAEAYINWGIILKQLARIENNIEKLFSCLEEYLKYCKSKITRNDIENDTDFTAIKENPRFRQLLDKYFPEEKS</sequence>
<protein>
    <submittedName>
        <fullName evidence="3">Uncharacterized protein</fullName>
    </submittedName>
</protein>
<evidence type="ECO:0000256" key="1">
    <source>
        <dbReference type="SAM" id="Coils"/>
    </source>
</evidence>
<evidence type="ECO:0000256" key="2">
    <source>
        <dbReference type="SAM" id="Phobius"/>
    </source>
</evidence>